<accession>R4KMM9</accession>
<dbReference type="HOGENOM" id="CLU_2878494_0_0_9"/>
<protein>
    <submittedName>
        <fullName evidence="2">Polysaccharide biosynthesis protein</fullName>
    </submittedName>
</protein>
<evidence type="ECO:0000313" key="3">
    <source>
        <dbReference type="Proteomes" id="UP000013520"/>
    </source>
</evidence>
<gene>
    <name evidence="2" type="ORF">Desgi_4718</name>
</gene>
<feature type="transmembrane region" description="Helical" evidence="1">
    <location>
        <begin position="12"/>
        <end position="36"/>
    </location>
</feature>
<keyword evidence="3" id="KW-1185">Reference proteome</keyword>
<keyword evidence="1" id="KW-1133">Transmembrane helix</keyword>
<proteinExistence type="predicted"/>
<evidence type="ECO:0000313" key="2">
    <source>
        <dbReference type="EMBL" id="AGL03939.1"/>
    </source>
</evidence>
<dbReference type="eggNOG" id="COG2244">
    <property type="taxonomic scope" value="Bacteria"/>
</dbReference>
<dbReference type="RefSeq" id="WP_006522215.1">
    <property type="nucleotide sequence ID" value="NC_021184.1"/>
</dbReference>
<dbReference type="STRING" id="767817.Desgi_4718"/>
<dbReference type="AlphaFoldDB" id="R4KMM9"/>
<keyword evidence="1" id="KW-0812">Transmembrane</keyword>
<dbReference type="KEGG" id="dgi:Desgi_4718"/>
<dbReference type="Proteomes" id="UP000013520">
    <property type="component" value="Chromosome"/>
</dbReference>
<reference evidence="2 3" key="1">
    <citation type="submission" date="2012-01" db="EMBL/GenBank/DDBJ databases">
        <title>Complete sequence of Desulfotomaculum gibsoniae DSM 7213.</title>
        <authorList>
            <consortium name="US DOE Joint Genome Institute"/>
            <person name="Lucas S."/>
            <person name="Han J."/>
            <person name="Lapidus A."/>
            <person name="Cheng J.-F."/>
            <person name="Goodwin L."/>
            <person name="Pitluck S."/>
            <person name="Peters L."/>
            <person name="Ovchinnikova G."/>
            <person name="Teshima H."/>
            <person name="Detter J.C."/>
            <person name="Han C."/>
            <person name="Tapia R."/>
            <person name="Land M."/>
            <person name="Hauser L."/>
            <person name="Kyrpides N."/>
            <person name="Ivanova N."/>
            <person name="Pagani I."/>
            <person name="Parshina S."/>
            <person name="Plugge C."/>
            <person name="Muyzer G."/>
            <person name="Kuever J."/>
            <person name="Ivanova A."/>
            <person name="Nazina T."/>
            <person name="Klenk H.-P."/>
            <person name="Brambilla E."/>
            <person name="Spring S."/>
            <person name="Stams A.F."/>
            <person name="Woyke T."/>
        </authorList>
    </citation>
    <scope>NUCLEOTIDE SEQUENCE [LARGE SCALE GENOMIC DNA]</scope>
    <source>
        <strain evidence="2 3">DSM 7213</strain>
    </source>
</reference>
<name>R4KMM9_9FIRM</name>
<sequence length="63" mass="6721">MNLRSVILKDGFYLAARQLLGMVIGLVGVLLITRAIGPGNYGLYSTAPGMVGYASNLHFGYIC</sequence>
<keyword evidence="1" id="KW-0472">Membrane</keyword>
<evidence type="ECO:0000256" key="1">
    <source>
        <dbReference type="SAM" id="Phobius"/>
    </source>
</evidence>
<organism evidence="2 3">
    <name type="scientific">Desulfoscipio gibsoniae DSM 7213</name>
    <dbReference type="NCBI Taxonomy" id="767817"/>
    <lineage>
        <taxon>Bacteria</taxon>
        <taxon>Bacillati</taxon>
        <taxon>Bacillota</taxon>
        <taxon>Clostridia</taxon>
        <taxon>Eubacteriales</taxon>
        <taxon>Desulfallaceae</taxon>
        <taxon>Desulfoscipio</taxon>
    </lineage>
</organism>
<dbReference type="EMBL" id="CP003273">
    <property type="protein sequence ID" value="AGL03939.1"/>
    <property type="molecule type" value="Genomic_DNA"/>
</dbReference>